<name>A0A1I7SV99_BURXY</name>
<feature type="transmembrane region" description="Helical" evidence="5">
    <location>
        <begin position="331"/>
        <end position="353"/>
    </location>
</feature>
<feature type="transmembrane region" description="Helical" evidence="5">
    <location>
        <begin position="88"/>
        <end position="109"/>
    </location>
</feature>
<dbReference type="InterPro" id="IPR013057">
    <property type="entry name" value="AA_transpt_TM"/>
</dbReference>
<feature type="domain" description="Amino acid transporter transmembrane" evidence="6">
    <location>
        <begin position="3"/>
        <end position="364"/>
    </location>
</feature>
<evidence type="ECO:0000256" key="2">
    <source>
        <dbReference type="ARBA" id="ARBA00022692"/>
    </source>
</evidence>
<evidence type="ECO:0000256" key="3">
    <source>
        <dbReference type="ARBA" id="ARBA00022989"/>
    </source>
</evidence>
<evidence type="ECO:0000313" key="8">
    <source>
        <dbReference type="Proteomes" id="UP000095284"/>
    </source>
</evidence>
<sequence>MNWILTGIFLAGEMAGAGAIALPIAVRSLEFYFGLIFMAISAIMATYCGVILGRSWLILQKHWPEYRFHCRDPYAQIGLRSHGRWMKIAVDVVLNFGMFCCGVLLMVIVSKNINDAFKQFFKHNFDYCYVAVIVTAIITPFCYLKSPQDFWWAIILGMVCTLLAVLFSLGGVVNDIGLCQDSLTLPAFDVTDACTHLGSILFAYGGHACFPTIQNDMKEPFKFKYSSILAYTFISILYFPLSIMANLAYNENLGPSVINNLQIEWIQQSVNLLITAHCMFAVILIMNPVMQTAEELLKAPQEFGLHRVAIRSSLMLLALVVVETFPEFGPLMGLLGGTIVSTTSFLFPVLFYLTLNVLDKQMSNDNVDKSQREKPLKAVANGESDSERISLIQGIKETPRLELICLGATFAIAFIVMVVTTIAATKDLATASFKMPCYLRWIKDWPETEGPVTPIFCCGPYSNISLHKGHCISRRHVE</sequence>
<gene>
    <name evidence="7" type="ORF">BXYJ_LOCUS5059</name>
</gene>
<evidence type="ECO:0000259" key="6">
    <source>
        <dbReference type="Pfam" id="PF01490"/>
    </source>
</evidence>
<keyword evidence="2 5" id="KW-0812">Transmembrane</keyword>
<feature type="transmembrane region" description="Helical" evidence="5">
    <location>
        <begin position="124"/>
        <end position="143"/>
    </location>
</feature>
<dbReference type="GO" id="GO:0005774">
    <property type="term" value="C:vacuolar membrane"/>
    <property type="evidence" value="ECO:0007669"/>
    <property type="project" value="TreeGrafter"/>
</dbReference>
<evidence type="ECO:0000256" key="4">
    <source>
        <dbReference type="ARBA" id="ARBA00023136"/>
    </source>
</evidence>
<dbReference type="eggNOG" id="KOG1303">
    <property type="taxonomic scope" value="Eukaryota"/>
</dbReference>
<feature type="transmembrane region" description="Helical" evidence="5">
    <location>
        <begin position="403"/>
        <end position="424"/>
    </location>
</feature>
<dbReference type="Pfam" id="PF01490">
    <property type="entry name" value="Aa_trans"/>
    <property type="match status" value="1"/>
</dbReference>
<dbReference type="GO" id="GO:0015179">
    <property type="term" value="F:L-amino acid transmembrane transporter activity"/>
    <property type="evidence" value="ECO:0007669"/>
    <property type="project" value="TreeGrafter"/>
</dbReference>
<keyword evidence="4 5" id="KW-0472">Membrane</keyword>
<dbReference type="Proteomes" id="UP000095284">
    <property type="component" value="Unplaced"/>
</dbReference>
<dbReference type="FunFam" id="1.20.1740.10:FF:000052">
    <property type="entry name" value="Lysine histidine transporter-like 3"/>
    <property type="match status" value="1"/>
</dbReference>
<organism evidence="8 10">
    <name type="scientific">Bursaphelenchus xylophilus</name>
    <name type="common">Pinewood nematode worm</name>
    <name type="synonym">Aphelenchoides xylophilus</name>
    <dbReference type="NCBI Taxonomy" id="6326"/>
    <lineage>
        <taxon>Eukaryota</taxon>
        <taxon>Metazoa</taxon>
        <taxon>Ecdysozoa</taxon>
        <taxon>Nematoda</taxon>
        <taxon>Chromadorea</taxon>
        <taxon>Rhabditida</taxon>
        <taxon>Tylenchina</taxon>
        <taxon>Tylenchomorpha</taxon>
        <taxon>Aphelenchoidea</taxon>
        <taxon>Aphelenchoididae</taxon>
        <taxon>Bursaphelenchus</taxon>
    </lineage>
</organism>
<reference evidence="7" key="2">
    <citation type="submission" date="2020-09" db="EMBL/GenBank/DDBJ databases">
        <authorList>
            <person name="Kikuchi T."/>
        </authorList>
    </citation>
    <scope>NUCLEOTIDE SEQUENCE</scope>
    <source>
        <strain evidence="7">Ka4C1</strain>
    </source>
</reference>
<accession>A0A1I7SV99</accession>
<proteinExistence type="predicted"/>
<dbReference type="AlphaFoldDB" id="A0A1I7SV99"/>
<keyword evidence="9" id="KW-1185">Reference proteome</keyword>
<feature type="transmembrane region" description="Helical" evidence="5">
    <location>
        <begin position="31"/>
        <end position="52"/>
    </location>
</feature>
<protein>
    <submittedName>
        <fullName evidence="7">(pine wood nematode) hypothetical protein</fullName>
    </submittedName>
    <submittedName>
        <fullName evidence="10">Aa_trans domain-containing protein</fullName>
    </submittedName>
</protein>
<feature type="transmembrane region" description="Helical" evidence="5">
    <location>
        <begin position="269"/>
        <end position="287"/>
    </location>
</feature>
<evidence type="ECO:0000256" key="1">
    <source>
        <dbReference type="ARBA" id="ARBA00004141"/>
    </source>
</evidence>
<feature type="transmembrane region" description="Helical" evidence="5">
    <location>
        <begin position="225"/>
        <end position="249"/>
    </location>
</feature>
<reference evidence="10" key="1">
    <citation type="submission" date="2016-11" db="UniProtKB">
        <authorList>
            <consortium name="WormBaseParasite"/>
        </authorList>
    </citation>
    <scope>IDENTIFICATION</scope>
</reference>
<dbReference type="Proteomes" id="UP000582659">
    <property type="component" value="Unassembled WGS sequence"/>
</dbReference>
<feature type="transmembrane region" description="Helical" evidence="5">
    <location>
        <begin position="150"/>
        <end position="173"/>
    </location>
</feature>
<comment type="subcellular location">
    <subcellularLocation>
        <location evidence="1">Membrane</location>
        <topology evidence="1">Multi-pass membrane protein</topology>
    </subcellularLocation>
</comment>
<evidence type="ECO:0000313" key="7">
    <source>
        <dbReference type="EMBL" id="CAD5217486.1"/>
    </source>
</evidence>
<dbReference type="OrthoDB" id="655540at2759"/>
<evidence type="ECO:0000256" key="5">
    <source>
        <dbReference type="SAM" id="Phobius"/>
    </source>
</evidence>
<evidence type="ECO:0000313" key="9">
    <source>
        <dbReference type="Proteomes" id="UP000659654"/>
    </source>
</evidence>
<keyword evidence="3 5" id="KW-1133">Transmembrane helix</keyword>
<dbReference type="EMBL" id="CAJFDI010000002">
    <property type="protein sequence ID" value="CAD5217486.1"/>
    <property type="molecule type" value="Genomic_DNA"/>
</dbReference>
<dbReference type="Proteomes" id="UP000659654">
    <property type="component" value="Unassembled WGS sequence"/>
</dbReference>
<dbReference type="PANTHER" id="PTHR22950">
    <property type="entry name" value="AMINO ACID TRANSPORTER"/>
    <property type="match status" value="1"/>
</dbReference>
<evidence type="ECO:0000313" key="10">
    <source>
        <dbReference type="WBParaSite" id="BXY_1697400.1"/>
    </source>
</evidence>
<dbReference type="PANTHER" id="PTHR22950:SF703">
    <property type="entry name" value="AMINO ACID TRANSPORTER TRANSMEMBRANE DOMAIN-CONTAINING PROTEIN"/>
    <property type="match status" value="1"/>
</dbReference>
<dbReference type="WBParaSite" id="BXY_1697400.1">
    <property type="protein sequence ID" value="BXY_1697400.1"/>
    <property type="gene ID" value="BXY_1697400"/>
</dbReference>
<dbReference type="EMBL" id="CAJFCV020000002">
    <property type="protein sequence ID" value="CAG9101123.1"/>
    <property type="molecule type" value="Genomic_DNA"/>
</dbReference>